<name>A0AAJ4XCV8_9SPHI</name>
<dbReference type="RefSeq" id="WP_093097519.1">
    <property type="nucleotide sequence ID" value="NZ_FNGK01000001.1"/>
</dbReference>
<accession>A0AAJ4XCV8</accession>
<reference evidence="2 3" key="1">
    <citation type="submission" date="2017-06" db="EMBL/GenBank/DDBJ databases">
        <authorList>
            <consortium name="Pathogen Informatics"/>
        </authorList>
    </citation>
    <scope>NUCLEOTIDE SEQUENCE [LARGE SCALE GENOMIC DNA]</scope>
    <source>
        <strain evidence="2 3">NCTC12149</strain>
    </source>
</reference>
<feature type="compositionally biased region" description="Basic and acidic residues" evidence="1">
    <location>
        <begin position="1"/>
        <end position="24"/>
    </location>
</feature>
<proteinExistence type="predicted"/>
<sequence>MEDLTKNKKDSKNADTAKQLDIEKQPSTNLNQETDLEKELKKELDSYKKENADLHRMLEGKEVEVEDLRDSLDSKELLVKDLEEALKVANEAIENSKVIIEEFENAFLNKSGLNSSKPIESTDIIAVKGDQERTFPKPAWDSLPADKNGWQIKVETPEEAK</sequence>
<feature type="region of interest" description="Disordered" evidence="1">
    <location>
        <begin position="1"/>
        <end position="35"/>
    </location>
</feature>
<evidence type="ECO:0000313" key="2">
    <source>
        <dbReference type="EMBL" id="SNV52120.1"/>
    </source>
</evidence>
<evidence type="ECO:0000313" key="3">
    <source>
        <dbReference type="Proteomes" id="UP000215355"/>
    </source>
</evidence>
<organism evidence="2 3">
    <name type="scientific">Sphingobacterium mizutaii</name>
    <dbReference type="NCBI Taxonomy" id="1010"/>
    <lineage>
        <taxon>Bacteria</taxon>
        <taxon>Pseudomonadati</taxon>
        <taxon>Bacteroidota</taxon>
        <taxon>Sphingobacteriia</taxon>
        <taxon>Sphingobacteriales</taxon>
        <taxon>Sphingobacteriaceae</taxon>
        <taxon>Sphingobacterium</taxon>
    </lineage>
</organism>
<dbReference type="Proteomes" id="UP000215355">
    <property type="component" value="Chromosome 1"/>
</dbReference>
<evidence type="ECO:0000256" key="1">
    <source>
        <dbReference type="SAM" id="MobiDB-lite"/>
    </source>
</evidence>
<feature type="region of interest" description="Disordered" evidence="1">
    <location>
        <begin position="135"/>
        <end position="161"/>
    </location>
</feature>
<dbReference type="EMBL" id="LT906468">
    <property type="protein sequence ID" value="SNV52120.1"/>
    <property type="molecule type" value="Genomic_DNA"/>
</dbReference>
<dbReference type="KEGG" id="smiz:4412673_02619"/>
<protein>
    <submittedName>
        <fullName evidence="2">Uncharacterized protein</fullName>
    </submittedName>
</protein>
<gene>
    <name evidence="2" type="ORF">SAMEA4412673_02619</name>
</gene>
<dbReference type="AlphaFoldDB" id="A0AAJ4XCV8"/>